<dbReference type="Proteomes" id="UP000487350">
    <property type="component" value="Unassembled WGS sequence"/>
</dbReference>
<reference evidence="1 2" key="1">
    <citation type="submission" date="2019-11" db="EMBL/GenBank/DDBJ databases">
        <title>Caenimonas koreensis gen. nov., sp. nov., isolated from activated sludge.</title>
        <authorList>
            <person name="Seung H.R."/>
        </authorList>
    </citation>
    <scope>NUCLEOTIDE SEQUENCE [LARGE SCALE GENOMIC DNA]</scope>
    <source>
        <strain evidence="1 2">EMB320</strain>
    </source>
</reference>
<dbReference type="OrthoDB" id="8913058at2"/>
<dbReference type="RefSeq" id="WP_153586083.1">
    <property type="nucleotide sequence ID" value="NZ_WJBU01000015.1"/>
</dbReference>
<dbReference type="EMBL" id="WJBU01000015">
    <property type="protein sequence ID" value="MRD48770.1"/>
    <property type="molecule type" value="Genomic_DNA"/>
</dbReference>
<proteinExistence type="predicted"/>
<name>A0A844AW86_9BURK</name>
<evidence type="ECO:0000313" key="1">
    <source>
        <dbReference type="EMBL" id="MRD48770.1"/>
    </source>
</evidence>
<organism evidence="1 2">
    <name type="scientific">Caenimonas koreensis DSM 17982</name>
    <dbReference type="NCBI Taxonomy" id="1121255"/>
    <lineage>
        <taxon>Bacteria</taxon>
        <taxon>Pseudomonadati</taxon>
        <taxon>Pseudomonadota</taxon>
        <taxon>Betaproteobacteria</taxon>
        <taxon>Burkholderiales</taxon>
        <taxon>Comamonadaceae</taxon>
        <taxon>Caenimonas</taxon>
    </lineage>
</organism>
<accession>A0A844AW86</accession>
<dbReference type="AlphaFoldDB" id="A0A844AW86"/>
<protein>
    <submittedName>
        <fullName evidence="1">Uncharacterized protein</fullName>
    </submittedName>
</protein>
<comment type="caution">
    <text evidence="1">The sequence shown here is derived from an EMBL/GenBank/DDBJ whole genome shotgun (WGS) entry which is preliminary data.</text>
</comment>
<gene>
    <name evidence="1" type="ORF">GHT07_15890</name>
</gene>
<evidence type="ECO:0000313" key="2">
    <source>
        <dbReference type="Proteomes" id="UP000487350"/>
    </source>
</evidence>
<keyword evidence="2" id="KW-1185">Reference proteome</keyword>
<sequence>MEPLLADCHVRRSRAAVMAFRGAGAELLLPPTRSLARAKRSLADLVIATSVLDGLALDYRGTVRAIPPGDYSLKLLPGLCRMLAVRNQLAGENLLSLVAWLLAAGVAHSALLDPGAATAVASASSTVAALPAPWPSFPPAARCLRPVA</sequence>